<sequence length="179" mass="20596">MTQERLLDLAMISIEYEISEKMDFTETIDKFASQKARKAQLKIFAASGSKFFWEIWLEEIIWTPSHLLRRIGKLEERRSLTNIAEEYQINKNVISRARKASETIGTTVKKVGGDRSRKISTVDDKYIFLQEKRVQYQSVSALLSKCVQQQGNKCRGLLWRPDAFTNVAYSPAVLNAVSL</sequence>
<reference evidence="1" key="1">
    <citation type="submission" date="2020-08" db="EMBL/GenBank/DDBJ databases">
        <title>Multicomponent nature underlies the extraordinary mechanical properties of spider dragline silk.</title>
        <authorList>
            <person name="Kono N."/>
            <person name="Nakamura H."/>
            <person name="Mori M."/>
            <person name="Yoshida Y."/>
            <person name="Ohtoshi R."/>
            <person name="Malay A.D."/>
            <person name="Moran D.A.P."/>
            <person name="Tomita M."/>
            <person name="Numata K."/>
            <person name="Arakawa K."/>
        </authorList>
    </citation>
    <scope>NUCLEOTIDE SEQUENCE</scope>
</reference>
<comment type="caution">
    <text evidence="1">The sequence shown here is derived from an EMBL/GenBank/DDBJ whole genome shotgun (WGS) entry which is preliminary data.</text>
</comment>
<name>A0A8X6RKG1_TRICX</name>
<proteinExistence type="predicted"/>
<dbReference type="EMBL" id="BMAU01021195">
    <property type="protein sequence ID" value="GFX97016.1"/>
    <property type="molecule type" value="Genomic_DNA"/>
</dbReference>
<accession>A0A8X6RKG1</accession>
<organism evidence="1 2">
    <name type="scientific">Trichonephila clavipes</name>
    <name type="common">Golden silk orbweaver</name>
    <name type="synonym">Nephila clavipes</name>
    <dbReference type="NCBI Taxonomy" id="2585209"/>
    <lineage>
        <taxon>Eukaryota</taxon>
        <taxon>Metazoa</taxon>
        <taxon>Ecdysozoa</taxon>
        <taxon>Arthropoda</taxon>
        <taxon>Chelicerata</taxon>
        <taxon>Arachnida</taxon>
        <taxon>Araneae</taxon>
        <taxon>Araneomorphae</taxon>
        <taxon>Entelegynae</taxon>
        <taxon>Araneoidea</taxon>
        <taxon>Nephilidae</taxon>
        <taxon>Trichonephila</taxon>
    </lineage>
</organism>
<protein>
    <submittedName>
        <fullName evidence="1">Uncharacterized protein</fullName>
    </submittedName>
</protein>
<dbReference type="AlphaFoldDB" id="A0A8X6RKG1"/>
<dbReference type="Proteomes" id="UP000887159">
    <property type="component" value="Unassembled WGS sequence"/>
</dbReference>
<keyword evidence="2" id="KW-1185">Reference proteome</keyword>
<evidence type="ECO:0000313" key="1">
    <source>
        <dbReference type="EMBL" id="GFX97016.1"/>
    </source>
</evidence>
<evidence type="ECO:0000313" key="2">
    <source>
        <dbReference type="Proteomes" id="UP000887159"/>
    </source>
</evidence>
<gene>
    <name evidence="1" type="ORF">TNCV_1997481</name>
</gene>